<reference evidence="2 3" key="1">
    <citation type="submission" date="2015-11" db="EMBL/GenBank/DDBJ databases">
        <authorList>
            <person name="Lin W."/>
        </authorList>
    </citation>
    <scope>NUCLEOTIDE SEQUENCE [LARGE SCALE GENOMIC DNA]</scope>
    <source>
        <strain evidence="2 3">HCH-1</strain>
    </source>
</reference>
<proteinExistence type="predicted"/>
<dbReference type="EMBL" id="LNQR01000068">
    <property type="protein sequence ID" value="KWT84415.1"/>
    <property type="molecule type" value="Genomic_DNA"/>
</dbReference>
<evidence type="ECO:0008006" key="4">
    <source>
        <dbReference type="Google" id="ProtNLM"/>
    </source>
</evidence>
<evidence type="ECO:0000256" key="1">
    <source>
        <dbReference type="SAM" id="MobiDB-lite"/>
    </source>
</evidence>
<feature type="compositionally biased region" description="Polar residues" evidence="1">
    <location>
        <begin position="81"/>
        <end position="94"/>
    </location>
</feature>
<sequence>MAVTIIQESTSAYAAAYKTGNTQQSAGGQNPAGTNGTVGTETNAQQNQPAAIVNISSQAREAANTNQAETAGATGAAQNTVQSDQNVNGQNQQYPKGIWESFSKSVQGL</sequence>
<keyword evidence="3" id="KW-1185">Reference proteome</keyword>
<evidence type="ECO:0000313" key="2">
    <source>
        <dbReference type="EMBL" id="KWT84415.1"/>
    </source>
</evidence>
<comment type="caution">
    <text evidence="2">The sequence shown here is derived from an EMBL/GenBank/DDBJ whole genome shotgun (WGS) entry which is preliminary data.</text>
</comment>
<feature type="region of interest" description="Disordered" evidence="1">
    <location>
        <begin position="59"/>
        <end position="109"/>
    </location>
</feature>
<evidence type="ECO:0000313" key="3">
    <source>
        <dbReference type="Proteomes" id="UP000060487"/>
    </source>
</evidence>
<gene>
    <name evidence="2" type="ORF">ASN18_1910</name>
</gene>
<feature type="compositionally biased region" description="Low complexity" evidence="1">
    <location>
        <begin position="61"/>
        <end position="80"/>
    </location>
</feature>
<feature type="region of interest" description="Disordered" evidence="1">
    <location>
        <begin position="21"/>
        <end position="47"/>
    </location>
</feature>
<organism evidence="2 3">
    <name type="scientific">Candidatus Magnetominusculus xianensis</name>
    <dbReference type="NCBI Taxonomy" id="1748249"/>
    <lineage>
        <taxon>Bacteria</taxon>
        <taxon>Pseudomonadati</taxon>
        <taxon>Nitrospirota</taxon>
        <taxon>Nitrospiria</taxon>
        <taxon>Nitrospirales</taxon>
        <taxon>Nitrospiraceae</taxon>
        <taxon>Candidatus Magnetominusculus</taxon>
    </lineage>
</organism>
<protein>
    <recommendedName>
        <fullName evidence="4">Secreted protein</fullName>
    </recommendedName>
</protein>
<dbReference type="Proteomes" id="UP000060487">
    <property type="component" value="Unassembled WGS sequence"/>
</dbReference>
<accession>A0ABR5SEH6</accession>
<dbReference type="RefSeq" id="WP_085052523.1">
    <property type="nucleotide sequence ID" value="NZ_LNQR01000068.1"/>
</dbReference>
<name>A0ABR5SEH6_9BACT</name>